<organism evidence="1">
    <name type="scientific">viral metagenome</name>
    <dbReference type="NCBI Taxonomy" id="1070528"/>
    <lineage>
        <taxon>unclassified sequences</taxon>
        <taxon>metagenomes</taxon>
        <taxon>organismal metagenomes</taxon>
    </lineage>
</organism>
<evidence type="ECO:0000313" key="1">
    <source>
        <dbReference type="EMBL" id="QHU02061.1"/>
    </source>
</evidence>
<protein>
    <recommendedName>
        <fullName evidence="2">DRBM domain-containing protein</fullName>
    </recommendedName>
</protein>
<sequence>MSNVDLIKTFCMHNNMNYTHIIDKTSKFPLFVCESSVGSHTIISNSFDTINKAEENAALKLIIKIRNFGKKQHI</sequence>
<dbReference type="EMBL" id="MN740352">
    <property type="protein sequence ID" value="QHU02061.1"/>
    <property type="molecule type" value="Genomic_DNA"/>
</dbReference>
<dbReference type="AlphaFoldDB" id="A0A6C0JB98"/>
<reference evidence="1" key="1">
    <citation type="journal article" date="2020" name="Nature">
        <title>Giant virus diversity and host interactions through global metagenomics.</title>
        <authorList>
            <person name="Schulz F."/>
            <person name="Roux S."/>
            <person name="Paez-Espino D."/>
            <person name="Jungbluth S."/>
            <person name="Walsh D.A."/>
            <person name="Denef V.J."/>
            <person name="McMahon K.D."/>
            <person name="Konstantinidis K.T."/>
            <person name="Eloe-Fadrosh E.A."/>
            <person name="Kyrpides N.C."/>
            <person name="Woyke T."/>
        </authorList>
    </citation>
    <scope>NUCLEOTIDE SEQUENCE</scope>
    <source>
        <strain evidence="1">GVMAG-M-3300025880-56</strain>
    </source>
</reference>
<evidence type="ECO:0008006" key="2">
    <source>
        <dbReference type="Google" id="ProtNLM"/>
    </source>
</evidence>
<name>A0A6C0JB98_9ZZZZ</name>
<proteinExistence type="predicted"/>
<accession>A0A6C0JB98</accession>